<evidence type="ECO:0000313" key="1">
    <source>
        <dbReference type="EMBL" id="GFU36804.1"/>
    </source>
</evidence>
<organism evidence="1 2">
    <name type="scientific">Nephila pilipes</name>
    <name type="common">Giant wood spider</name>
    <name type="synonym">Nephila maculata</name>
    <dbReference type="NCBI Taxonomy" id="299642"/>
    <lineage>
        <taxon>Eukaryota</taxon>
        <taxon>Metazoa</taxon>
        <taxon>Ecdysozoa</taxon>
        <taxon>Arthropoda</taxon>
        <taxon>Chelicerata</taxon>
        <taxon>Arachnida</taxon>
        <taxon>Araneae</taxon>
        <taxon>Araneomorphae</taxon>
        <taxon>Entelegynae</taxon>
        <taxon>Araneoidea</taxon>
        <taxon>Nephilidae</taxon>
        <taxon>Nephila</taxon>
    </lineage>
</organism>
<comment type="caution">
    <text evidence="1">The sequence shown here is derived from an EMBL/GenBank/DDBJ whole genome shotgun (WGS) entry which is preliminary data.</text>
</comment>
<evidence type="ECO:0000313" key="2">
    <source>
        <dbReference type="Proteomes" id="UP000887013"/>
    </source>
</evidence>
<protein>
    <submittedName>
        <fullName evidence="1">Uncharacterized protein</fullName>
    </submittedName>
</protein>
<name>A0A8X6UM87_NEPPI</name>
<accession>A0A8X6UM87</accession>
<dbReference type="EMBL" id="BMAW01084077">
    <property type="protein sequence ID" value="GFU36804.1"/>
    <property type="molecule type" value="Genomic_DNA"/>
</dbReference>
<reference evidence="1" key="1">
    <citation type="submission" date="2020-08" db="EMBL/GenBank/DDBJ databases">
        <title>Multicomponent nature underlies the extraordinary mechanical properties of spider dragline silk.</title>
        <authorList>
            <person name="Kono N."/>
            <person name="Nakamura H."/>
            <person name="Mori M."/>
            <person name="Yoshida Y."/>
            <person name="Ohtoshi R."/>
            <person name="Malay A.D."/>
            <person name="Moran D.A.P."/>
            <person name="Tomita M."/>
            <person name="Numata K."/>
            <person name="Arakawa K."/>
        </authorList>
    </citation>
    <scope>NUCLEOTIDE SEQUENCE</scope>
</reference>
<gene>
    <name evidence="1" type="ORF">NPIL_702381</name>
</gene>
<keyword evidence="2" id="KW-1185">Reference proteome</keyword>
<sequence>MKDEAFVRRIGNKNVTGTKHEKYDLLIKDFQNKLEKTELWSCSSVIRGGYLLPRGTVLKGITVPRKLSVVTICDNSSLYFDNELFELPE</sequence>
<dbReference type="Proteomes" id="UP000887013">
    <property type="component" value="Unassembled WGS sequence"/>
</dbReference>
<dbReference type="AlphaFoldDB" id="A0A8X6UM87"/>
<proteinExistence type="predicted"/>